<dbReference type="EMBL" id="ML209486">
    <property type="protein sequence ID" value="TFK58275.1"/>
    <property type="molecule type" value="Genomic_DNA"/>
</dbReference>
<keyword evidence="2" id="KW-1185">Reference proteome</keyword>
<accession>A0ACD2ZXV8</accession>
<dbReference type="Proteomes" id="UP000308600">
    <property type="component" value="Unassembled WGS sequence"/>
</dbReference>
<organism evidence="1 2">
    <name type="scientific">Pluteus cervinus</name>
    <dbReference type="NCBI Taxonomy" id="181527"/>
    <lineage>
        <taxon>Eukaryota</taxon>
        <taxon>Fungi</taxon>
        <taxon>Dikarya</taxon>
        <taxon>Basidiomycota</taxon>
        <taxon>Agaricomycotina</taxon>
        <taxon>Agaricomycetes</taxon>
        <taxon>Agaricomycetidae</taxon>
        <taxon>Agaricales</taxon>
        <taxon>Pluteineae</taxon>
        <taxon>Pluteaceae</taxon>
        <taxon>Pluteus</taxon>
    </lineage>
</organism>
<name>A0ACD2ZXV8_9AGAR</name>
<protein>
    <submittedName>
        <fullName evidence="1">Uncharacterized protein</fullName>
    </submittedName>
</protein>
<proteinExistence type="predicted"/>
<sequence length="682" mass="76571">PLSKSILDAPDLVNTSTDHKEWTPFEREQFHRTLMQARRWEVNYADGFIKSPHCKGVTLNPTKICDDCMAVAKDESIRRAIRLKNREAALPHDERVQLLEQRQKYLRNDHLLSFEHQSLQRMLEDPIIFNIYQSMKSGKPEDCFLQLADQCRSGKLQSFERLREICEVVGDRIRRDSSNNPDLTFGMRYTQSYLDFMTAMRGYGPSSNTQYAILAAELCAPSVRHLRSLVTNSNDALQNPYLLYENIARIKRYLDSVGYTGPIIIGCDCTKVRKRLHFSTQLGAHVLGTTLPLEEVEVDTVEDIDEIVDRVTKAKAHASQVRAIIAKIPLPGCPPIVIALVPTNGKESGADIHTQHLELQKMAANAKISIIALAADGASTEVLAQHLMDSEQSQEPSLRYTYPLYGINLEAPVFKITGPLISITFTDPPHARKTAWNQPQYGTHTASLGTGYLVNRSLVDLQRLGTSGLMVRDVENVDKQDDGAARRVFHSLALQAMMIPGEGPLPARIRPGFEGIMVYFFVYPSTPFCIWLIGTDFVEHFFGIARQFLPNFSYSEFIKMAQHIMVRQRILESGTLKSKRERTSASGYIFEPDTDMRKKGKKDGEEGYIPIPPANLSRITLNELVKLAYNEATHLCRDILSIPVPALNIAKPLILHPLGAPPSQPKQKKGPIPGPEVESDSD</sequence>
<evidence type="ECO:0000313" key="2">
    <source>
        <dbReference type="Proteomes" id="UP000308600"/>
    </source>
</evidence>
<feature type="non-terminal residue" evidence="1">
    <location>
        <position position="682"/>
    </location>
</feature>
<evidence type="ECO:0000313" key="1">
    <source>
        <dbReference type="EMBL" id="TFK58275.1"/>
    </source>
</evidence>
<reference evidence="1 2" key="1">
    <citation type="journal article" date="2019" name="Nat. Ecol. Evol.">
        <title>Megaphylogeny resolves global patterns of mushroom evolution.</title>
        <authorList>
            <person name="Varga T."/>
            <person name="Krizsan K."/>
            <person name="Foldi C."/>
            <person name="Dima B."/>
            <person name="Sanchez-Garcia M."/>
            <person name="Sanchez-Ramirez S."/>
            <person name="Szollosi G.J."/>
            <person name="Szarkandi J.G."/>
            <person name="Papp V."/>
            <person name="Albert L."/>
            <person name="Andreopoulos W."/>
            <person name="Angelini C."/>
            <person name="Antonin V."/>
            <person name="Barry K.W."/>
            <person name="Bougher N.L."/>
            <person name="Buchanan P."/>
            <person name="Buyck B."/>
            <person name="Bense V."/>
            <person name="Catcheside P."/>
            <person name="Chovatia M."/>
            <person name="Cooper J."/>
            <person name="Damon W."/>
            <person name="Desjardin D."/>
            <person name="Finy P."/>
            <person name="Geml J."/>
            <person name="Haridas S."/>
            <person name="Hughes K."/>
            <person name="Justo A."/>
            <person name="Karasinski D."/>
            <person name="Kautmanova I."/>
            <person name="Kiss B."/>
            <person name="Kocsube S."/>
            <person name="Kotiranta H."/>
            <person name="LaButti K.M."/>
            <person name="Lechner B.E."/>
            <person name="Liimatainen K."/>
            <person name="Lipzen A."/>
            <person name="Lukacs Z."/>
            <person name="Mihaltcheva S."/>
            <person name="Morgado L.N."/>
            <person name="Niskanen T."/>
            <person name="Noordeloos M.E."/>
            <person name="Ohm R.A."/>
            <person name="Ortiz-Santana B."/>
            <person name="Ovrebo C."/>
            <person name="Racz N."/>
            <person name="Riley R."/>
            <person name="Savchenko A."/>
            <person name="Shiryaev A."/>
            <person name="Soop K."/>
            <person name="Spirin V."/>
            <person name="Szebenyi C."/>
            <person name="Tomsovsky M."/>
            <person name="Tulloss R.E."/>
            <person name="Uehling J."/>
            <person name="Grigoriev I.V."/>
            <person name="Vagvolgyi C."/>
            <person name="Papp T."/>
            <person name="Martin F.M."/>
            <person name="Miettinen O."/>
            <person name="Hibbett D.S."/>
            <person name="Nagy L.G."/>
        </authorList>
    </citation>
    <scope>NUCLEOTIDE SEQUENCE [LARGE SCALE GENOMIC DNA]</scope>
    <source>
        <strain evidence="1 2">NL-1719</strain>
    </source>
</reference>
<gene>
    <name evidence="1" type="ORF">BDN72DRAFT_731006</name>
</gene>
<feature type="non-terminal residue" evidence="1">
    <location>
        <position position="1"/>
    </location>
</feature>